<gene>
    <name evidence="5" type="ORF">BCV69DRAFT_285425</name>
</gene>
<dbReference type="EMBL" id="KZ819338">
    <property type="protein sequence ID" value="PWN18127.1"/>
    <property type="molecule type" value="Genomic_DNA"/>
</dbReference>
<feature type="region of interest" description="Disordered" evidence="3">
    <location>
        <begin position="15"/>
        <end position="43"/>
    </location>
</feature>
<feature type="compositionally biased region" description="Polar residues" evidence="3">
    <location>
        <begin position="15"/>
        <end position="29"/>
    </location>
</feature>
<dbReference type="Proteomes" id="UP000245942">
    <property type="component" value="Unassembled WGS sequence"/>
</dbReference>
<dbReference type="GO" id="GO:0000774">
    <property type="term" value="F:adenyl-nucleotide exchange factor activity"/>
    <property type="evidence" value="ECO:0007669"/>
    <property type="project" value="TreeGrafter"/>
</dbReference>
<dbReference type="RefSeq" id="XP_025345287.1">
    <property type="nucleotide sequence ID" value="XM_025493388.1"/>
</dbReference>
<dbReference type="SUPFAM" id="SSF48371">
    <property type="entry name" value="ARM repeat"/>
    <property type="match status" value="1"/>
</dbReference>
<sequence length="487" mass="50814">MANNANMDALLKWSMQQQSSDPQAPTPSQLAEDIKAGKRPDLDPKVLEAMMGKSEATMMQEELRAAVDFQRSEDDREVALDNFEMLIESIDNANLITSMKMWSPLLALLSSTSSSPRLQVATLWILGTACQNNPSAQDALLHAHSTPEGAGGEQALDLILAILRDSQDMAVRAKAMYALSALLGHHPRAVKAFGEKGGYEVLKGALRDPSINIRRKTAFLINSLLLQDDSAAHAAASAPLLLGAPPASGSGSGSTSTSTAASDDLPTISTPGAAAAAAATASSATSSRATGVTLPPGSTPDRPVSNPAPLEKPPVTSTAASGIVHPSVPAALLASNLLVTLAYSLLPSSLSSSSSSSSGSGSASASGSGSKSQSAGAEEEDYADARVPSLGLDGDGEEARTDEDYAEKALRALLTFTTRLEEDKQLSAKTRLSEVARRGLREVKSRMSESGSGSGVEGEGEWDWKKLGLEQVDWTEFERAVERIAGQ</sequence>
<dbReference type="PANTHER" id="PTHR19316">
    <property type="entry name" value="PROTEIN FOLDING REGULATOR"/>
    <property type="match status" value="1"/>
</dbReference>
<dbReference type="GO" id="GO:0005783">
    <property type="term" value="C:endoplasmic reticulum"/>
    <property type="evidence" value="ECO:0007669"/>
    <property type="project" value="TreeGrafter"/>
</dbReference>
<accession>A0A316TY79</accession>
<dbReference type="AlphaFoldDB" id="A0A316TY79"/>
<evidence type="ECO:0000313" key="5">
    <source>
        <dbReference type="EMBL" id="PWN18127.1"/>
    </source>
</evidence>
<evidence type="ECO:0000313" key="6">
    <source>
        <dbReference type="Proteomes" id="UP000245942"/>
    </source>
</evidence>
<dbReference type="OrthoDB" id="10250458at2759"/>
<feature type="region of interest" description="Disordered" evidence="3">
    <location>
        <begin position="246"/>
        <end position="319"/>
    </location>
</feature>
<dbReference type="InterPro" id="IPR050693">
    <property type="entry name" value="Hsp70_NEF-Inhibitors"/>
</dbReference>
<dbReference type="PANTHER" id="PTHR19316:SF18">
    <property type="entry name" value="HSP70-BINDING PROTEIN 1"/>
    <property type="match status" value="1"/>
</dbReference>
<dbReference type="Gene3D" id="1.25.10.10">
    <property type="entry name" value="Leucine-rich Repeat Variant"/>
    <property type="match status" value="1"/>
</dbReference>
<keyword evidence="6" id="KW-1185">Reference proteome</keyword>
<dbReference type="InterPro" id="IPR016024">
    <property type="entry name" value="ARM-type_fold"/>
</dbReference>
<feature type="domain" description="Nucleotide exchange factor Fes1" evidence="4">
    <location>
        <begin position="7"/>
        <end position="95"/>
    </location>
</feature>
<protein>
    <submittedName>
        <fullName evidence="5">Fes1-domain-containing protein</fullName>
    </submittedName>
</protein>
<dbReference type="InterPro" id="IPR011989">
    <property type="entry name" value="ARM-like"/>
</dbReference>
<feature type="compositionally biased region" description="Basic and acidic residues" evidence="3">
    <location>
        <begin position="32"/>
        <end position="43"/>
    </location>
</feature>
<evidence type="ECO:0000259" key="4">
    <source>
        <dbReference type="Pfam" id="PF08609"/>
    </source>
</evidence>
<name>A0A316TY79_9BASI</name>
<evidence type="ECO:0000256" key="3">
    <source>
        <dbReference type="SAM" id="MobiDB-lite"/>
    </source>
</evidence>
<organism evidence="5 6">
    <name type="scientific">Pseudomicrostroma glucosiphilum</name>
    <dbReference type="NCBI Taxonomy" id="1684307"/>
    <lineage>
        <taxon>Eukaryota</taxon>
        <taxon>Fungi</taxon>
        <taxon>Dikarya</taxon>
        <taxon>Basidiomycota</taxon>
        <taxon>Ustilaginomycotina</taxon>
        <taxon>Exobasidiomycetes</taxon>
        <taxon>Microstromatales</taxon>
        <taxon>Microstromatales incertae sedis</taxon>
        <taxon>Pseudomicrostroma</taxon>
    </lineage>
</organism>
<feature type="compositionally biased region" description="Low complexity" evidence="3">
    <location>
        <begin position="350"/>
        <end position="376"/>
    </location>
</feature>
<evidence type="ECO:0000256" key="1">
    <source>
        <dbReference type="ARBA" id="ARBA00011045"/>
    </source>
</evidence>
<dbReference type="InterPro" id="IPR013918">
    <property type="entry name" value="Nucleotide_exch_fac_Fes1"/>
</dbReference>
<proteinExistence type="inferred from homology"/>
<comment type="similarity">
    <text evidence="1">Belongs to the FES1 family.</text>
</comment>
<feature type="region of interest" description="Disordered" evidence="3">
    <location>
        <begin position="441"/>
        <end position="460"/>
    </location>
</feature>
<dbReference type="Pfam" id="PF08609">
    <property type="entry name" value="Fes1"/>
    <property type="match status" value="1"/>
</dbReference>
<evidence type="ECO:0000256" key="2">
    <source>
        <dbReference type="ARBA" id="ARBA00022737"/>
    </source>
</evidence>
<dbReference type="GeneID" id="37015122"/>
<feature type="region of interest" description="Disordered" evidence="3">
    <location>
        <begin position="350"/>
        <end position="402"/>
    </location>
</feature>
<reference evidence="5 6" key="1">
    <citation type="journal article" date="2018" name="Mol. Biol. Evol.">
        <title>Broad Genomic Sampling Reveals a Smut Pathogenic Ancestry of the Fungal Clade Ustilaginomycotina.</title>
        <authorList>
            <person name="Kijpornyongpan T."/>
            <person name="Mondo S.J."/>
            <person name="Barry K."/>
            <person name="Sandor L."/>
            <person name="Lee J."/>
            <person name="Lipzen A."/>
            <person name="Pangilinan J."/>
            <person name="LaButti K."/>
            <person name="Hainaut M."/>
            <person name="Henrissat B."/>
            <person name="Grigoriev I.V."/>
            <person name="Spatafora J.W."/>
            <person name="Aime M.C."/>
        </authorList>
    </citation>
    <scope>NUCLEOTIDE SEQUENCE [LARGE SCALE GENOMIC DNA]</scope>
    <source>
        <strain evidence="5 6">MCA 4718</strain>
    </source>
</reference>
<feature type="compositionally biased region" description="Low complexity" evidence="3">
    <location>
        <begin position="246"/>
        <end position="290"/>
    </location>
</feature>
<keyword evidence="2" id="KW-0677">Repeat</keyword>
<dbReference type="STRING" id="1684307.A0A316TY79"/>